<sequence>MDIMLNNLMKLDTNLYACSGFVSERFAQLKRWYEKLMETAPIAYKVDNITKLTTHEGKKLIDSKYFTEDSLHLFASGVDAEVVVEKILGPIHRSLGCTWEFSFDNRDKTVTYSTYLGQFGLHVHVSSVKNCRFVETGEVERKWTEVKYKMLCDEE</sequence>
<accession>A0A6M3LK13</accession>
<name>A0A6M3LK13_9ZZZZ</name>
<organism evidence="1">
    <name type="scientific">viral metagenome</name>
    <dbReference type="NCBI Taxonomy" id="1070528"/>
    <lineage>
        <taxon>unclassified sequences</taxon>
        <taxon>metagenomes</taxon>
        <taxon>organismal metagenomes</taxon>
    </lineage>
</organism>
<proteinExistence type="predicted"/>
<dbReference type="EMBL" id="MT143335">
    <property type="protein sequence ID" value="QJA95687.1"/>
    <property type="molecule type" value="Genomic_DNA"/>
</dbReference>
<reference evidence="1" key="1">
    <citation type="submission" date="2020-03" db="EMBL/GenBank/DDBJ databases">
        <title>The deep terrestrial virosphere.</title>
        <authorList>
            <person name="Holmfeldt K."/>
            <person name="Nilsson E."/>
            <person name="Simone D."/>
            <person name="Lopez-Fernandez M."/>
            <person name="Wu X."/>
            <person name="de Brujin I."/>
            <person name="Lundin D."/>
            <person name="Andersson A."/>
            <person name="Bertilsson S."/>
            <person name="Dopson M."/>
        </authorList>
    </citation>
    <scope>NUCLEOTIDE SEQUENCE</scope>
    <source>
        <strain evidence="1">MM415B05246</strain>
    </source>
</reference>
<protein>
    <submittedName>
        <fullName evidence="1">Uncharacterized protein</fullName>
    </submittedName>
</protein>
<gene>
    <name evidence="1" type="ORF">MM415B05246_0006</name>
</gene>
<evidence type="ECO:0000313" key="1">
    <source>
        <dbReference type="EMBL" id="QJA95687.1"/>
    </source>
</evidence>
<dbReference type="AlphaFoldDB" id="A0A6M3LK13"/>